<dbReference type="NCBIfam" id="TIGR04085">
    <property type="entry name" value="rSAM_more_4Fe4S"/>
    <property type="match status" value="1"/>
</dbReference>
<evidence type="ECO:0000256" key="3">
    <source>
        <dbReference type="ARBA" id="ARBA00022691"/>
    </source>
</evidence>
<keyword evidence="4" id="KW-0479">Metal-binding</keyword>
<dbReference type="OrthoDB" id="9782387at2"/>
<sequence>MKNKIPPLRLVAWELTKACNLACKHCRAKAITKSLPDELNHSEAEKILDDIASFAQPIIILTGGEPLMRKDVLDLAAYGTEKGLRMVLATNGTLLDDIWVKELKKVGIKRVSVSIDGATAKAHDTFRGVKGAFDHTMAGIEALKRGGLDFQINTTVTKTNLNQISAISDLAVELGAVAFHIFLLVPMGRGSALKEEVITPQEYEEVLTWLVEQREKQLIQVKATCAPQYYRILRQKAKEKNKKVTFETYGLDAVTRGCLAGMGFCFIDSTGKVQTCGYLEVECGHVRKEPLSKIWHDSEVFNKLRDKKQYKGKCGNCEYWQVCGGCRARAYAITGDYLAQEPMCLYRPKGIKE</sequence>
<dbReference type="InterPro" id="IPR007197">
    <property type="entry name" value="rSAM"/>
</dbReference>
<evidence type="ECO:0000313" key="9">
    <source>
        <dbReference type="Proteomes" id="UP000070560"/>
    </source>
</evidence>
<name>A0A7U4QKF4_DESA2</name>
<evidence type="ECO:0000256" key="6">
    <source>
        <dbReference type="ARBA" id="ARBA00023014"/>
    </source>
</evidence>
<evidence type="ECO:0000256" key="2">
    <source>
        <dbReference type="ARBA" id="ARBA00022485"/>
    </source>
</evidence>
<dbReference type="NCBIfam" id="TIGR04545">
    <property type="entry name" value="rSAM_ahbD_hemeb"/>
    <property type="match status" value="1"/>
</dbReference>
<organism evidence="8 9">
    <name type="scientific">Desulfofervidus auxilii</name>
    <dbReference type="NCBI Taxonomy" id="1621989"/>
    <lineage>
        <taxon>Bacteria</taxon>
        <taxon>Pseudomonadati</taxon>
        <taxon>Thermodesulfobacteriota</taxon>
        <taxon>Candidatus Desulfofervidia</taxon>
        <taxon>Candidatus Desulfofervidales</taxon>
        <taxon>Candidatus Desulfofervidaceae</taxon>
        <taxon>Candidatus Desulfofervidus</taxon>
    </lineage>
</organism>
<dbReference type="RefSeq" id="WP_066062321.1">
    <property type="nucleotide sequence ID" value="NZ_CP013015.1"/>
</dbReference>
<dbReference type="EMBL" id="CP013015">
    <property type="protein sequence ID" value="AMM40997.1"/>
    <property type="molecule type" value="Genomic_DNA"/>
</dbReference>
<dbReference type="Gene3D" id="3.20.20.70">
    <property type="entry name" value="Aldolase class I"/>
    <property type="match status" value="1"/>
</dbReference>
<dbReference type="SUPFAM" id="SSF102114">
    <property type="entry name" value="Radical SAM enzymes"/>
    <property type="match status" value="1"/>
</dbReference>
<dbReference type="SFLD" id="SFLDG01386">
    <property type="entry name" value="main_SPASM_domain-containing"/>
    <property type="match status" value="1"/>
</dbReference>
<dbReference type="GO" id="GO:0003824">
    <property type="term" value="F:catalytic activity"/>
    <property type="evidence" value="ECO:0007669"/>
    <property type="project" value="InterPro"/>
</dbReference>
<dbReference type="KEGG" id="daw:HS1_001193"/>
<protein>
    <submittedName>
        <fullName evidence="8">Radical SAM protein</fullName>
    </submittedName>
</protein>
<keyword evidence="6" id="KW-0411">Iron-sulfur</keyword>
<dbReference type="AlphaFoldDB" id="A0A7U4QKF4"/>
<dbReference type="Pfam" id="PF04055">
    <property type="entry name" value="Radical_SAM"/>
    <property type="match status" value="1"/>
</dbReference>
<dbReference type="InterPro" id="IPR050377">
    <property type="entry name" value="Radical_SAM_PqqE_MftC-like"/>
</dbReference>
<dbReference type="CDD" id="cd21123">
    <property type="entry name" value="SPASM_MftC-like"/>
    <property type="match status" value="1"/>
</dbReference>
<dbReference type="SFLD" id="SFLDG01385">
    <property type="entry name" value="heme_carboxy_lyase_like"/>
    <property type="match status" value="1"/>
</dbReference>
<reference evidence="8 9" key="1">
    <citation type="submission" date="2015-10" db="EMBL/GenBank/DDBJ databases">
        <title>Candidatus Desulfofervidus auxilii, a hydrogenotrophic sulfate-reducing bacterium involved in the thermophilic anaerobic oxidation of methane.</title>
        <authorList>
            <person name="Krukenberg V."/>
            <person name="Richter M."/>
            <person name="Wegener G."/>
        </authorList>
    </citation>
    <scope>NUCLEOTIDE SEQUENCE [LARGE SCALE GENOMIC DNA]</scope>
    <source>
        <strain evidence="8 9">HS1</strain>
    </source>
</reference>
<evidence type="ECO:0000256" key="1">
    <source>
        <dbReference type="ARBA" id="ARBA00001966"/>
    </source>
</evidence>
<proteinExistence type="predicted"/>
<evidence type="ECO:0000313" key="8">
    <source>
        <dbReference type="EMBL" id="AMM40997.1"/>
    </source>
</evidence>
<dbReference type="Pfam" id="PF13186">
    <property type="entry name" value="SPASM"/>
    <property type="match status" value="1"/>
</dbReference>
<dbReference type="Proteomes" id="UP000070560">
    <property type="component" value="Chromosome"/>
</dbReference>
<dbReference type="PANTHER" id="PTHR11228:SF34">
    <property type="entry name" value="TUNGSTEN-CONTAINING ALDEHYDE FERREDOXIN OXIDOREDUCTASE COFACTOR MODIFYING PROTEIN"/>
    <property type="match status" value="1"/>
</dbReference>
<dbReference type="InterPro" id="IPR034480">
    <property type="entry name" value="Heme_synthase-like"/>
</dbReference>
<dbReference type="PIRSF" id="PIRSF037420">
    <property type="entry name" value="PQQ_syn_pqqE"/>
    <property type="match status" value="1"/>
</dbReference>
<dbReference type="SFLD" id="SFLDG01067">
    <property type="entry name" value="SPASM/twitch_domain_containing"/>
    <property type="match status" value="1"/>
</dbReference>
<accession>A0A7U4QKF4</accession>
<dbReference type="InterPro" id="IPR013785">
    <property type="entry name" value="Aldolase_TIM"/>
</dbReference>
<dbReference type="GO" id="GO:0051539">
    <property type="term" value="F:4 iron, 4 sulfur cluster binding"/>
    <property type="evidence" value="ECO:0007669"/>
    <property type="project" value="UniProtKB-KW"/>
</dbReference>
<keyword evidence="9" id="KW-1185">Reference proteome</keyword>
<comment type="cofactor">
    <cofactor evidence="1">
        <name>[4Fe-4S] cluster</name>
        <dbReference type="ChEBI" id="CHEBI:49883"/>
    </cofactor>
</comment>
<dbReference type="InterPro" id="IPR023885">
    <property type="entry name" value="4Fe4S-binding_SPASM_dom"/>
</dbReference>
<evidence type="ECO:0000256" key="4">
    <source>
        <dbReference type="ARBA" id="ARBA00022723"/>
    </source>
</evidence>
<feature type="domain" description="Radical SAM core" evidence="7">
    <location>
        <begin position="5"/>
        <end position="216"/>
    </location>
</feature>
<keyword evidence="2" id="KW-0004">4Fe-4S</keyword>
<gene>
    <name evidence="8" type="ORF">HS1_001193</name>
</gene>
<evidence type="ECO:0000259" key="7">
    <source>
        <dbReference type="PROSITE" id="PS51918"/>
    </source>
</evidence>
<evidence type="ECO:0000256" key="5">
    <source>
        <dbReference type="ARBA" id="ARBA00023004"/>
    </source>
</evidence>
<dbReference type="PANTHER" id="PTHR11228">
    <property type="entry name" value="RADICAL SAM DOMAIN PROTEIN"/>
    <property type="match status" value="1"/>
</dbReference>
<dbReference type="InterPro" id="IPR017200">
    <property type="entry name" value="PqqE-like"/>
</dbReference>
<dbReference type="InterPro" id="IPR058240">
    <property type="entry name" value="rSAM_sf"/>
</dbReference>
<keyword evidence="3" id="KW-0949">S-adenosyl-L-methionine</keyword>
<dbReference type="SFLD" id="SFLDF00542">
    <property type="entry name" value="alternative_heme_biosynthesis"/>
    <property type="match status" value="1"/>
</dbReference>
<dbReference type="SFLD" id="SFLDS00029">
    <property type="entry name" value="Radical_SAM"/>
    <property type="match status" value="1"/>
</dbReference>
<keyword evidence="5" id="KW-0408">Iron</keyword>
<dbReference type="InterPro" id="IPR030896">
    <property type="entry name" value="rSAM_AhbD_hemeb"/>
</dbReference>
<dbReference type="GO" id="GO:0046872">
    <property type="term" value="F:metal ion binding"/>
    <property type="evidence" value="ECO:0007669"/>
    <property type="project" value="UniProtKB-KW"/>
</dbReference>
<dbReference type="CDD" id="cd01335">
    <property type="entry name" value="Radical_SAM"/>
    <property type="match status" value="1"/>
</dbReference>
<dbReference type="PROSITE" id="PS51918">
    <property type="entry name" value="RADICAL_SAM"/>
    <property type="match status" value="1"/>
</dbReference>